<name>A0A844DGS2_9FIRM</name>
<proteinExistence type="predicted"/>
<sequence length="61" mass="7044">MTELETLSARLEAAAKRQMEADEAYHKAAEEVESIKAEMVRVKNKREKELQTICLGYLLYL</sequence>
<keyword evidence="1" id="KW-0175">Coiled coil</keyword>
<evidence type="ECO:0000256" key="1">
    <source>
        <dbReference type="SAM" id="Coils"/>
    </source>
</evidence>
<reference evidence="2 3" key="1">
    <citation type="journal article" date="2019" name="Nat. Med.">
        <title>A library of human gut bacterial isolates paired with longitudinal multiomics data enables mechanistic microbiome research.</title>
        <authorList>
            <person name="Poyet M."/>
            <person name="Groussin M."/>
            <person name="Gibbons S.M."/>
            <person name="Avila-Pacheco J."/>
            <person name="Jiang X."/>
            <person name="Kearney S.M."/>
            <person name="Perrotta A.R."/>
            <person name="Berdy B."/>
            <person name="Zhao S."/>
            <person name="Lieberman T.D."/>
            <person name="Swanson P.K."/>
            <person name="Smith M."/>
            <person name="Roesemann S."/>
            <person name="Alexander J.E."/>
            <person name="Rich S.A."/>
            <person name="Livny J."/>
            <person name="Vlamakis H."/>
            <person name="Clish C."/>
            <person name="Bullock K."/>
            <person name="Deik A."/>
            <person name="Scott J."/>
            <person name="Pierce K.A."/>
            <person name="Xavier R.J."/>
            <person name="Alm E.J."/>
        </authorList>
    </citation>
    <scope>NUCLEOTIDE SEQUENCE [LARGE SCALE GENOMIC DNA]</scope>
    <source>
        <strain evidence="2 3">BIOML-B1</strain>
    </source>
</reference>
<protein>
    <submittedName>
        <fullName evidence="2">Uncharacterized protein</fullName>
    </submittedName>
</protein>
<dbReference type="EMBL" id="WKQM01000001">
    <property type="protein sequence ID" value="MSC50369.1"/>
    <property type="molecule type" value="Genomic_DNA"/>
</dbReference>
<evidence type="ECO:0000313" key="3">
    <source>
        <dbReference type="Proteomes" id="UP000462091"/>
    </source>
</evidence>
<feature type="coiled-coil region" evidence="1">
    <location>
        <begin position="4"/>
        <end position="52"/>
    </location>
</feature>
<dbReference type="AlphaFoldDB" id="A0A844DGS2"/>
<comment type="caution">
    <text evidence="2">The sequence shown here is derived from an EMBL/GenBank/DDBJ whole genome shotgun (WGS) entry which is preliminary data.</text>
</comment>
<organism evidence="2 3">
    <name type="scientific">Faecalibacterium prausnitzii</name>
    <dbReference type="NCBI Taxonomy" id="853"/>
    <lineage>
        <taxon>Bacteria</taxon>
        <taxon>Bacillati</taxon>
        <taxon>Bacillota</taxon>
        <taxon>Clostridia</taxon>
        <taxon>Eubacteriales</taxon>
        <taxon>Oscillospiraceae</taxon>
        <taxon>Faecalibacterium</taxon>
    </lineage>
</organism>
<gene>
    <name evidence="2" type="ORF">GKE10_00270</name>
</gene>
<accession>A0A844DGS2</accession>
<evidence type="ECO:0000313" key="2">
    <source>
        <dbReference type="EMBL" id="MSC50369.1"/>
    </source>
</evidence>
<dbReference type="Proteomes" id="UP000462091">
    <property type="component" value="Unassembled WGS sequence"/>
</dbReference>
<dbReference type="RefSeq" id="WP_154265283.1">
    <property type="nucleotide sequence ID" value="NZ_WKQM01000001.1"/>
</dbReference>